<evidence type="ECO:0000259" key="1">
    <source>
        <dbReference type="Pfam" id="PF00263"/>
    </source>
</evidence>
<comment type="caution">
    <text evidence="2">The sequence shown here is derived from an EMBL/GenBank/DDBJ whole genome shotgun (WGS) entry which is preliminary data.</text>
</comment>
<dbReference type="InterPro" id="IPR004846">
    <property type="entry name" value="T2SS/T3SS_dom"/>
</dbReference>
<accession>A0A645J0E9</accession>
<dbReference type="EMBL" id="VSSQ01119506">
    <property type="protein sequence ID" value="MPN52923.1"/>
    <property type="molecule type" value="Genomic_DNA"/>
</dbReference>
<dbReference type="Pfam" id="PF00263">
    <property type="entry name" value="Secretin"/>
    <property type="match status" value="1"/>
</dbReference>
<dbReference type="PANTHER" id="PTHR30604">
    <property type="entry name" value="PROTEIN TRANSPORT PROTEIN HOFQ"/>
    <property type="match status" value="1"/>
</dbReference>
<gene>
    <name evidence="2" type="primary">epsD_10</name>
    <name evidence="2" type="ORF">SDC9_200586</name>
</gene>
<dbReference type="InterPro" id="IPR051808">
    <property type="entry name" value="Type_IV_pilus_biogenesis"/>
</dbReference>
<dbReference type="AlphaFoldDB" id="A0A645J0E9"/>
<organism evidence="2">
    <name type="scientific">bioreactor metagenome</name>
    <dbReference type="NCBI Taxonomy" id="1076179"/>
    <lineage>
        <taxon>unclassified sequences</taxon>
        <taxon>metagenomes</taxon>
        <taxon>ecological metagenomes</taxon>
    </lineage>
</organism>
<feature type="domain" description="Type II/III secretion system secretin-like" evidence="1">
    <location>
        <begin position="2"/>
        <end position="72"/>
    </location>
</feature>
<protein>
    <submittedName>
        <fullName evidence="2">Type II secretion system protein D</fullName>
    </submittedName>
</protein>
<dbReference type="PANTHER" id="PTHR30604:SF1">
    <property type="entry name" value="DNA UTILIZATION PROTEIN HOFQ"/>
    <property type="match status" value="1"/>
</dbReference>
<dbReference type="GO" id="GO:0009306">
    <property type="term" value="P:protein secretion"/>
    <property type="evidence" value="ECO:0007669"/>
    <property type="project" value="InterPro"/>
</dbReference>
<evidence type="ECO:0000313" key="2">
    <source>
        <dbReference type="EMBL" id="MPN52923.1"/>
    </source>
</evidence>
<sequence>MPIISSRRLRVNVTVYDGETIVLGGMIDSRTNKRTDKWPILGDLPFLGRFFQSQAEDTVRSNLLLFVTTRLVNNDGIPIRRNQRNGAPDFHR</sequence>
<reference evidence="2" key="1">
    <citation type="submission" date="2019-08" db="EMBL/GenBank/DDBJ databases">
        <authorList>
            <person name="Kucharzyk K."/>
            <person name="Murdoch R.W."/>
            <person name="Higgins S."/>
            <person name="Loffler F."/>
        </authorList>
    </citation>
    <scope>NUCLEOTIDE SEQUENCE</scope>
</reference>
<proteinExistence type="predicted"/>
<name>A0A645J0E9_9ZZZZ</name>